<feature type="transmembrane region" description="Helical" evidence="1">
    <location>
        <begin position="369"/>
        <end position="393"/>
    </location>
</feature>
<dbReference type="AlphaFoldDB" id="A0A2X2YGR1"/>
<feature type="transmembrane region" description="Helical" evidence="1">
    <location>
        <begin position="500"/>
        <end position="517"/>
    </location>
</feature>
<evidence type="ECO:0000313" key="2">
    <source>
        <dbReference type="EMBL" id="SQB63304.1"/>
    </source>
</evidence>
<accession>A0A2X2YGR1</accession>
<feature type="transmembrane region" description="Helical" evidence="1">
    <location>
        <begin position="289"/>
        <end position="310"/>
    </location>
</feature>
<feature type="transmembrane region" description="Helical" evidence="1">
    <location>
        <begin position="331"/>
        <end position="349"/>
    </location>
</feature>
<keyword evidence="1" id="KW-0472">Membrane</keyword>
<dbReference type="EMBL" id="UASJ01000001">
    <property type="protein sequence ID" value="SQB63304.1"/>
    <property type="molecule type" value="Genomic_DNA"/>
</dbReference>
<feature type="transmembrane region" description="Helical" evidence="1">
    <location>
        <begin position="664"/>
        <end position="687"/>
    </location>
</feature>
<evidence type="ECO:0000313" key="3">
    <source>
        <dbReference type="Proteomes" id="UP000250245"/>
    </source>
</evidence>
<evidence type="ECO:0000256" key="1">
    <source>
        <dbReference type="SAM" id="Phobius"/>
    </source>
</evidence>
<feature type="transmembrane region" description="Helical" evidence="1">
    <location>
        <begin position="443"/>
        <end position="463"/>
    </location>
</feature>
<feature type="transmembrane region" description="Helical" evidence="1">
    <location>
        <begin position="584"/>
        <end position="609"/>
    </location>
</feature>
<protein>
    <submittedName>
        <fullName evidence="2">Uncharacterized protein</fullName>
    </submittedName>
</protein>
<feature type="transmembrane region" description="Helical" evidence="1">
    <location>
        <begin position="524"/>
        <end position="544"/>
    </location>
</feature>
<organism evidence="2 3">
    <name type="scientific">Mobiluncus curtisii</name>
    <dbReference type="NCBI Taxonomy" id="2051"/>
    <lineage>
        <taxon>Bacteria</taxon>
        <taxon>Bacillati</taxon>
        <taxon>Actinomycetota</taxon>
        <taxon>Actinomycetes</taxon>
        <taxon>Actinomycetales</taxon>
        <taxon>Actinomycetaceae</taxon>
        <taxon>Mobiluncus</taxon>
    </lineage>
</organism>
<gene>
    <name evidence="2" type="ORF">NCTC11820_00070</name>
</gene>
<keyword evidence="1" id="KW-1133">Transmembrane helix</keyword>
<keyword evidence="1" id="KW-0812">Transmembrane</keyword>
<sequence>MAPQVSRAPLLVLLGAQWRWDDNSLADSELRQLLESSTRANSVVRTKANTTNPTAGFRALATGNRMGTSADGWSLGEAVLDSGANLRLFGDGAAAGMGFIHPGSSGTKLPDSLIFSPAASYRGASPEVFADLLSQVMSPSTVVVVDMRVFPRHLQAQVLRAAWQRGDDLGWNTIIASIADDKPATNKESDVYLIDNSAPQKTIVPRGNPRLQVFAARGPQFGDGGAVSASTHRSGWVQTADLTATILDYVGAEKPMWVQGSTISTGNAVTVKFLASAARRAAMIRSIQIWFLPSLGVAVALLLIAAVWTLNRRTHPRLGENWAQPRMLLGFWRMTATFAALIPAMAYLMNLVPWWELGPDDTDVAATSYLWLGCLLPVFLSALVVIVWSALGLNSLLGPLFIISVSSLIVGILDPLIGSPMVLDSIMGLQSTVGGRFFGIDNVMFAVLATGALTLATVVYGLGEERKQTNISQKSLILVLSLMASAIVFLDAAPGLGADFGGTLALIPGFAILFLKFDRKPITVLSSALIALSTICVAAIFAYFDWLRPVAERTHLGNFIDTLTQGRVLPVLLNKSTMVWNAGWPVWLIICVILAILLAMGIILAPLFANMRNPYRRDYGWLWGSVGAKLHPEGITWNHAERALFIAWLTTMVVGMLLNDSGILLGLAGAAVMFPAILAQGCHKFLIDQPQQ</sequence>
<feature type="transmembrane region" description="Helical" evidence="1">
    <location>
        <begin position="475"/>
        <end position="494"/>
    </location>
</feature>
<name>A0A2X2YGR1_9ACTO</name>
<reference evidence="2 3" key="1">
    <citation type="submission" date="2018-06" db="EMBL/GenBank/DDBJ databases">
        <authorList>
            <consortium name="Pathogen Informatics"/>
            <person name="Doyle S."/>
        </authorList>
    </citation>
    <scope>NUCLEOTIDE SEQUENCE [LARGE SCALE GENOMIC DNA]</scope>
    <source>
        <strain evidence="2 3">NCTC11820</strain>
    </source>
</reference>
<proteinExistence type="predicted"/>
<dbReference type="Proteomes" id="UP000250245">
    <property type="component" value="Unassembled WGS sequence"/>
</dbReference>
<feature type="transmembrane region" description="Helical" evidence="1">
    <location>
        <begin position="400"/>
        <end position="423"/>
    </location>
</feature>